<comment type="similarity">
    <text evidence="2 11">Belongs to the diacylglycerol acyltransferase family.</text>
</comment>
<evidence type="ECO:0000256" key="10">
    <source>
        <dbReference type="ARBA" id="ARBA00023315"/>
    </source>
</evidence>
<dbReference type="AlphaFoldDB" id="A0A137P345"/>
<comment type="catalytic activity">
    <reaction evidence="11">
        <text>an acyl-CoA + a 1,2-diacyl-sn-glycerol = a triacyl-sn-glycerol + CoA</text>
        <dbReference type="Rhea" id="RHEA:10868"/>
        <dbReference type="ChEBI" id="CHEBI:17815"/>
        <dbReference type="ChEBI" id="CHEBI:57287"/>
        <dbReference type="ChEBI" id="CHEBI:58342"/>
        <dbReference type="ChEBI" id="CHEBI:64615"/>
        <dbReference type="EC" id="2.3.1.20"/>
    </reaction>
</comment>
<dbReference type="GO" id="GO:0005789">
    <property type="term" value="C:endoplasmic reticulum membrane"/>
    <property type="evidence" value="ECO:0007669"/>
    <property type="project" value="UniProtKB-SubCell"/>
</dbReference>
<dbReference type="Pfam" id="PF03982">
    <property type="entry name" value="DAGAT"/>
    <property type="match status" value="1"/>
</dbReference>
<keyword evidence="7 11" id="KW-1133">Transmembrane helix</keyword>
<evidence type="ECO:0000256" key="9">
    <source>
        <dbReference type="ARBA" id="ARBA00023136"/>
    </source>
</evidence>
<keyword evidence="9 11" id="KW-0472">Membrane</keyword>
<keyword evidence="5 11" id="KW-0812">Transmembrane</keyword>
<proteinExistence type="inferred from homology"/>
<evidence type="ECO:0000256" key="6">
    <source>
        <dbReference type="ARBA" id="ARBA00022824"/>
    </source>
</evidence>
<dbReference type="Proteomes" id="UP000070444">
    <property type="component" value="Unassembled WGS sequence"/>
</dbReference>
<protein>
    <recommendedName>
        <fullName evidence="11">Diacylglycerol O-acyltransferase</fullName>
        <ecNumber evidence="11">2.3.1.20</ecNumber>
    </recommendedName>
</protein>
<organism evidence="12 13">
    <name type="scientific">Conidiobolus coronatus (strain ATCC 28846 / CBS 209.66 / NRRL 28638)</name>
    <name type="common">Delacroixia coronata</name>
    <dbReference type="NCBI Taxonomy" id="796925"/>
    <lineage>
        <taxon>Eukaryota</taxon>
        <taxon>Fungi</taxon>
        <taxon>Fungi incertae sedis</taxon>
        <taxon>Zoopagomycota</taxon>
        <taxon>Entomophthoromycotina</taxon>
        <taxon>Entomophthoromycetes</taxon>
        <taxon>Entomophthorales</taxon>
        <taxon>Ancylistaceae</taxon>
        <taxon>Conidiobolus</taxon>
    </lineage>
</organism>
<evidence type="ECO:0000313" key="13">
    <source>
        <dbReference type="Proteomes" id="UP000070444"/>
    </source>
</evidence>
<evidence type="ECO:0000313" key="12">
    <source>
        <dbReference type="EMBL" id="KXN69446.1"/>
    </source>
</evidence>
<keyword evidence="4 12" id="KW-0808">Transferase</keyword>
<keyword evidence="13" id="KW-1185">Reference proteome</keyword>
<keyword evidence="3 11" id="KW-0444">Lipid biosynthesis</keyword>
<dbReference type="InterPro" id="IPR007130">
    <property type="entry name" value="DAGAT"/>
</dbReference>
<sequence>MSKIDKKEIHSTLQFSHILLFIITVLGVVAINLTLLGLLFFGYWKILAVYLVIIYFDPRTNNGTSRINPFRNFWAFELIRDYFQMKLITESKLDSQKNYIMCYHPHSILPWGMAVGLNSNVCGLDDKLPGISVHMMGHSGFLQYPILREICLYVGLNPVTKPAIKRVLNQGPGHSSLICVGGVAEMLFAKPGLNKLVLNNRFGFVRMALETGSDLVPIFGFGENETYNQIDIGSPSGWVFKLRAKIYNWSTVWLPVPYARGILPNSIGIFPNKAPITIIIGKPIEVTKIPNPSEEEIRKLHEEYCNSLEDLYNRNIDKYWYNSDLPAPKLEIVDNPFKLA</sequence>
<dbReference type="CDD" id="cd07987">
    <property type="entry name" value="LPLAT_MGAT-like"/>
    <property type="match status" value="1"/>
</dbReference>
<feature type="transmembrane region" description="Helical" evidence="11">
    <location>
        <begin position="37"/>
        <end position="56"/>
    </location>
</feature>
<dbReference type="GO" id="GO:0006071">
    <property type="term" value="P:glycerol metabolic process"/>
    <property type="evidence" value="ECO:0007669"/>
    <property type="project" value="UniProtKB-UniRule"/>
</dbReference>
<evidence type="ECO:0000256" key="7">
    <source>
        <dbReference type="ARBA" id="ARBA00022989"/>
    </source>
</evidence>
<comment type="subcellular location">
    <subcellularLocation>
        <location evidence="1 11">Endoplasmic reticulum membrane</location>
        <topology evidence="1 11">Multi-pass membrane protein</topology>
    </subcellularLocation>
</comment>
<dbReference type="STRING" id="796925.A0A137P345"/>
<evidence type="ECO:0000256" key="8">
    <source>
        <dbReference type="ARBA" id="ARBA00023098"/>
    </source>
</evidence>
<comment type="function">
    <text evidence="11">Catalyzes the terminal and only committed step in triacylglycerol synthesis by using diacylglycerol and fatty acyl CoA as substrates.</text>
</comment>
<evidence type="ECO:0000256" key="11">
    <source>
        <dbReference type="RuleBase" id="RU367023"/>
    </source>
</evidence>
<evidence type="ECO:0000256" key="3">
    <source>
        <dbReference type="ARBA" id="ARBA00022516"/>
    </source>
</evidence>
<keyword evidence="6 11" id="KW-0256">Endoplasmic reticulum</keyword>
<name>A0A137P345_CONC2</name>
<dbReference type="EC" id="2.3.1.20" evidence="11"/>
<reference evidence="12 13" key="1">
    <citation type="journal article" date="2015" name="Genome Biol. Evol.">
        <title>Phylogenomic analyses indicate that early fungi evolved digesting cell walls of algal ancestors of land plants.</title>
        <authorList>
            <person name="Chang Y."/>
            <person name="Wang S."/>
            <person name="Sekimoto S."/>
            <person name="Aerts A.L."/>
            <person name="Choi C."/>
            <person name="Clum A."/>
            <person name="LaButti K.M."/>
            <person name="Lindquist E.A."/>
            <person name="Yee Ngan C."/>
            <person name="Ohm R.A."/>
            <person name="Salamov A.A."/>
            <person name="Grigoriev I.V."/>
            <person name="Spatafora J.W."/>
            <person name="Berbee M.L."/>
        </authorList>
    </citation>
    <scope>NUCLEOTIDE SEQUENCE [LARGE SCALE GENOMIC DNA]</scope>
    <source>
        <strain evidence="12 13">NRRL 28638</strain>
    </source>
</reference>
<evidence type="ECO:0000256" key="2">
    <source>
        <dbReference type="ARBA" id="ARBA00005420"/>
    </source>
</evidence>
<dbReference type="GO" id="GO:0004144">
    <property type="term" value="F:diacylglycerol O-acyltransferase activity"/>
    <property type="evidence" value="ECO:0007669"/>
    <property type="project" value="UniProtKB-UniRule"/>
</dbReference>
<dbReference type="UniPathway" id="UPA00282"/>
<dbReference type="EMBL" id="KQ964534">
    <property type="protein sequence ID" value="KXN69446.1"/>
    <property type="molecule type" value="Genomic_DNA"/>
</dbReference>
<dbReference type="GO" id="GO:0019432">
    <property type="term" value="P:triglyceride biosynthetic process"/>
    <property type="evidence" value="ECO:0007669"/>
    <property type="project" value="UniProtKB-UniRule"/>
</dbReference>
<dbReference type="PANTHER" id="PTHR12317:SF79">
    <property type="entry name" value="ACYLTRANSFERASE"/>
    <property type="match status" value="1"/>
</dbReference>
<keyword evidence="10 11" id="KW-0012">Acyltransferase</keyword>
<keyword evidence="8 11" id="KW-0443">Lipid metabolism</keyword>
<feature type="transmembrane region" description="Helical" evidence="11">
    <location>
        <begin position="12"/>
        <end position="31"/>
    </location>
</feature>
<evidence type="ECO:0000256" key="1">
    <source>
        <dbReference type="ARBA" id="ARBA00004477"/>
    </source>
</evidence>
<comment type="pathway">
    <text evidence="11">Glycerolipid metabolism; triacylglycerol biosynthesis.</text>
</comment>
<dbReference type="PANTHER" id="PTHR12317">
    <property type="entry name" value="DIACYLGLYCEROL O-ACYLTRANSFERASE"/>
    <property type="match status" value="1"/>
</dbReference>
<dbReference type="OrthoDB" id="264532at2759"/>
<evidence type="ECO:0000256" key="4">
    <source>
        <dbReference type="ARBA" id="ARBA00022679"/>
    </source>
</evidence>
<accession>A0A137P345</accession>
<evidence type="ECO:0000256" key="5">
    <source>
        <dbReference type="ARBA" id="ARBA00022692"/>
    </source>
</evidence>
<gene>
    <name evidence="12" type="ORF">CONCODRAFT_165721</name>
</gene>